<gene>
    <name evidence="1" type="ORF">C448_12461</name>
</gene>
<name>M0M5N5_HALMO</name>
<comment type="caution">
    <text evidence="1">The sequence shown here is derived from an EMBL/GenBank/DDBJ whole genome shotgun (WGS) entry which is preliminary data.</text>
</comment>
<dbReference type="Proteomes" id="UP000011568">
    <property type="component" value="Unassembled WGS sequence"/>
</dbReference>
<feature type="non-terminal residue" evidence="1">
    <location>
        <position position="1"/>
    </location>
</feature>
<evidence type="ECO:0000313" key="2">
    <source>
        <dbReference type="Proteomes" id="UP000011568"/>
    </source>
</evidence>
<reference evidence="1 2" key="1">
    <citation type="journal article" date="2014" name="PLoS Genet.">
        <title>Phylogenetically driven sequencing of extremely halophilic archaea reveals strategies for static and dynamic osmo-response.</title>
        <authorList>
            <person name="Becker E.A."/>
            <person name="Seitzer P.M."/>
            <person name="Tritt A."/>
            <person name="Larsen D."/>
            <person name="Krusor M."/>
            <person name="Yao A.I."/>
            <person name="Wu D."/>
            <person name="Madern D."/>
            <person name="Eisen J.A."/>
            <person name="Darling A.E."/>
            <person name="Facciotti M.T."/>
        </authorList>
    </citation>
    <scope>NUCLEOTIDE SEQUENCE [LARGE SCALE GENOMIC DNA]</scope>
    <source>
        <strain evidence="1 2">DSM 1307</strain>
    </source>
</reference>
<organism evidence="1 2">
    <name type="scientific">Halococcus morrhuae DSM 1307</name>
    <dbReference type="NCBI Taxonomy" id="931277"/>
    <lineage>
        <taxon>Archaea</taxon>
        <taxon>Methanobacteriati</taxon>
        <taxon>Methanobacteriota</taxon>
        <taxon>Stenosarchaea group</taxon>
        <taxon>Halobacteria</taxon>
        <taxon>Halobacteriales</taxon>
        <taxon>Halococcaceae</taxon>
        <taxon>Halococcus</taxon>
    </lineage>
</organism>
<protein>
    <submittedName>
        <fullName evidence="1">Transposase ISHwa4</fullName>
    </submittedName>
</protein>
<dbReference type="AlphaFoldDB" id="M0M5N5"/>
<keyword evidence="2" id="KW-1185">Reference proteome</keyword>
<evidence type="ECO:0000313" key="1">
    <source>
        <dbReference type="EMBL" id="EMA41117.1"/>
    </source>
</evidence>
<dbReference type="EMBL" id="AOMC01000144">
    <property type="protein sequence ID" value="EMA41117.1"/>
    <property type="molecule type" value="Genomic_DNA"/>
</dbReference>
<proteinExistence type="predicted"/>
<accession>M0M5N5</accession>
<sequence length="39" mass="4601">NLFSWVRDHPKQALDELMEEIEHLFLHSDGSDGSKGWYL</sequence>